<evidence type="ECO:0000256" key="1">
    <source>
        <dbReference type="SAM" id="Phobius"/>
    </source>
</evidence>
<feature type="transmembrane region" description="Helical" evidence="1">
    <location>
        <begin position="145"/>
        <end position="170"/>
    </location>
</feature>
<feature type="chain" id="PRO_5022886468" evidence="2">
    <location>
        <begin position="20"/>
        <end position="210"/>
    </location>
</feature>
<evidence type="ECO:0000313" key="4">
    <source>
        <dbReference type="Proteomes" id="UP000324222"/>
    </source>
</evidence>
<keyword evidence="2" id="KW-0732">Signal</keyword>
<keyword evidence="1" id="KW-1133">Transmembrane helix</keyword>
<reference evidence="3 4" key="1">
    <citation type="submission" date="2019-05" db="EMBL/GenBank/DDBJ databases">
        <title>Another draft genome of Portunus trituberculatus and its Hox gene families provides insights of decapod evolution.</title>
        <authorList>
            <person name="Jeong J.-H."/>
            <person name="Song I."/>
            <person name="Kim S."/>
            <person name="Choi T."/>
            <person name="Kim D."/>
            <person name="Ryu S."/>
            <person name="Kim W."/>
        </authorList>
    </citation>
    <scope>NUCLEOTIDE SEQUENCE [LARGE SCALE GENOMIC DNA]</scope>
    <source>
        <tissue evidence="3">Muscle</tissue>
    </source>
</reference>
<proteinExistence type="predicted"/>
<name>A0A5B7G279_PORTR</name>
<evidence type="ECO:0000256" key="2">
    <source>
        <dbReference type="SAM" id="SignalP"/>
    </source>
</evidence>
<comment type="caution">
    <text evidence="3">The sequence shown here is derived from an EMBL/GenBank/DDBJ whole genome shotgun (WGS) entry which is preliminary data.</text>
</comment>
<keyword evidence="1" id="KW-0812">Transmembrane</keyword>
<keyword evidence="1" id="KW-0472">Membrane</keyword>
<sequence length="210" mass="23104">MLYLSIFCVFTYLFIFDLGIDLPSRRCPVPSPPGTNTPTPASGRGVPSPSAFPLLGPVSPRMTRAVRPLHSLRPLPLAQICLSHLYLTALCPFRLLVCVSVCFLTCHKIAEKEEEEEEEEEEGYQAIDKVTSSQYFMNTQVKETVVMAVVVVVVVVMVVVVMVVVMVVVVGSEGECHRNSCHSSSWVSAERVAVREGTGEREEGMNTVTE</sequence>
<organism evidence="3 4">
    <name type="scientific">Portunus trituberculatus</name>
    <name type="common">Swimming crab</name>
    <name type="synonym">Neptunus trituberculatus</name>
    <dbReference type="NCBI Taxonomy" id="210409"/>
    <lineage>
        <taxon>Eukaryota</taxon>
        <taxon>Metazoa</taxon>
        <taxon>Ecdysozoa</taxon>
        <taxon>Arthropoda</taxon>
        <taxon>Crustacea</taxon>
        <taxon>Multicrustacea</taxon>
        <taxon>Malacostraca</taxon>
        <taxon>Eumalacostraca</taxon>
        <taxon>Eucarida</taxon>
        <taxon>Decapoda</taxon>
        <taxon>Pleocyemata</taxon>
        <taxon>Brachyura</taxon>
        <taxon>Eubrachyura</taxon>
        <taxon>Portunoidea</taxon>
        <taxon>Portunidae</taxon>
        <taxon>Portuninae</taxon>
        <taxon>Portunus</taxon>
    </lineage>
</organism>
<feature type="signal peptide" evidence="2">
    <location>
        <begin position="1"/>
        <end position="19"/>
    </location>
</feature>
<gene>
    <name evidence="3" type="ORF">E2C01_044403</name>
</gene>
<dbReference type="EMBL" id="VSRR010009592">
    <property type="protein sequence ID" value="MPC50574.1"/>
    <property type="molecule type" value="Genomic_DNA"/>
</dbReference>
<accession>A0A5B7G279</accession>
<dbReference type="Proteomes" id="UP000324222">
    <property type="component" value="Unassembled WGS sequence"/>
</dbReference>
<protein>
    <submittedName>
        <fullName evidence="3">Uncharacterized protein</fullName>
    </submittedName>
</protein>
<keyword evidence="4" id="KW-1185">Reference proteome</keyword>
<dbReference type="AlphaFoldDB" id="A0A5B7G279"/>
<evidence type="ECO:0000313" key="3">
    <source>
        <dbReference type="EMBL" id="MPC50574.1"/>
    </source>
</evidence>